<evidence type="ECO:0000313" key="8">
    <source>
        <dbReference type="Proteomes" id="UP000011666"/>
    </source>
</evidence>
<evidence type="ECO:0000259" key="6">
    <source>
        <dbReference type="Pfam" id="PF00441"/>
    </source>
</evidence>
<keyword evidence="4" id="KW-0274">FAD</keyword>
<dbReference type="Gene3D" id="1.20.140.10">
    <property type="entry name" value="Butyryl-CoA Dehydrogenase, subunit A, domain 3"/>
    <property type="match status" value="1"/>
</dbReference>
<dbReference type="OrthoDB" id="4684614at2"/>
<evidence type="ECO:0000256" key="4">
    <source>
        <dbReference type="ARBA" id="ARBA00022827"/>
    </source>
</evidence>
<dbReference type="Pfam" id="PF00441">
    <property type="entry name" value="Acyl-CoA_dh_1"/>
    <property type="match status" value="1"/>
</dbReference>
<name>M0QRS6_9ACTN</name>
<dbReference type="AlphaFoldDB" id="M0QRS6"/>
<gene>
    <name evidence="7" type="ORF">GS4_34_00030</name>
</gene>
<dbReference type="EMBL" id="BANX01000034">
    <property type="protein sequence ID" value="GAC70317.1"/>
    <property type="molecule type" value="Genomic_DNA"/>
</dbReference>
<evidence type="ECO:0000256" key="5">
    <source>
        <dbReference type="ARBA" id="ARBA00023002"/>
    </source>
</evidence>
<feature type="domain" description="Acyl-CoA dehydrogenase/oxidase C-terminal" evidence="6">
    <location>
        <begin position="222"/>
        <end position="353"/>
    </location>
</feature>
<dbReference type="Proteomes" id="UP000011666">
    <property type="component" value="Unassembled WGS sequence"/>
</dbReference>
<comment type="cofactor">
    <cofactor evidence="1">
        <name>FAD</name>
        <dbReference type="ChEBI" id="CHEBI:57692"/>
    </cofactor>
</comment>
<protein>
    <submittedName>
        <fullName evidence="7">Putative acyl-CoA dehydrogenase</fullName>
    </submittedName>
</protein>
<dbReference type="PANTHER" id="PTHR43884">
    <property type="entry name" value="ACYL-COA DEHYDROGENASE"/>
    <property type="match status" value="1"/>
</dbReference>
<proteinExistence type="inferred from homology"/>
<dbReference type="GO" id="GO:0050660">
    <property type="term" value="F:flavin adenine dinucleotide binding"/>
    <property type="evidence" value="ECO:0007669"/>
    <property type="project" value="InterPro"/>
</dbReference>
<comment type="caution">
    <text evidence="7">The sequence shown here is derived from an EMBL/GenBank/DDBJ whole genome shotgun (WGS) entry which is preliminary data.</text>
</comment>
<accession>M0QRS6</accession>
<dbReference type="InterPro" id="IPR009075">
    <property type="entry name" value="AcylCo_DH/oxidase_C"/>
</dbReference>
<dbReference type="eggNOG" id="COG1960">
    <property type="taxonomic scope" value="Bacteria"/>
</dbReference>
<evidence type="ECO:0000313" key="7">
    <source>
        <dbReference type="EMBL" id="GAC70317.1"/>
    </source>
</evidence>
<organism evidence="7 8">
    <name type="scientific">Gordonia soli NBRC 108243</name>
    <dbReference type="NCBI Taxonomy" id="1223545"/>
    <lineage>
        <taxon>Bacteria</taxon>
        <taxon>Bacillati</taxon>
        <taxon>Actinomycetota</taxon>
        <taxon>Actinomycetes</taxon>
        <taxon>Mycobacteriales</taxon>
        <taxon>Gordoniaceae</taxon>
        <taxon>Gordonia</taxon>
    </lineage>
</organism>
<keyword evidence="3" id="KW-0285">Flavoprotein</keyword>
<dbReference type="InterPro" id="IPR037069">
    <property type="entry name" value="AcylCoA_DH/ox_N_sf"/>
</dbReference>
<dbReference type="Gene3D" id="1.10.540.10">
    <property type="entry name" value="Acyl-CoA dehydrogenase/oxidase, N-terminal domain"/>
    <property type="match status" value="1"/>
</dbReference>
<evidence type="ECO:0000256" key="3">
    <source>
        <dbReference type="ARBA" id="ARBA00022630"/>
    </source>
</evidence>
<dbReference type="SUPFAM" id="SSF56645">
    <property type="entry name" value="Acyl-CoA dehydrogenase NM domain-like"/>
    <property type="match status" value="1"/>
</dbReference>
<dbReference type="InterPro" id="IPR036250">
    <property type="entry name" value="AcylCo_DH-like_C"/>
</dbReference>
<keyword evidence="8" id="KW-1185">Reference proteome</keyword>
<dbReference type="GO" id="GO:0003995">
    <property type="term" value="F:acyl-CoA dehydrogenase activity"/>
    <property type="evidence" value="ECO:0007669"/>
    <property type="project" value="TreeGrafter"/>
</dbReference>
<evidence type="ECO:0000256" key="2">
    <source>
        <dbReference type="ARBA" id="ARBA00009347"/>
    </source>
</evidence>
<dbReference type="SUPFAM" id="SSF47203">
    <property type="entry name" value="Acyl-CoA dehydrogenase C-terminal domain-like"/>
    <property type="match status" value="1"/>
</dbReference>
<reference evidence="7 8" key="1">
    <citation type="submission" date="2013-01" db="EMBL/GenBank/DDBJ databases">
        <title>Whole genome shotgun sequence of Gordonia soli NBRC 108243.</title>
        <authorList>
            <person name="Isaki-Nakamura S."/>
            <person name="Hosoyama A."/>
            <person name="Tsuchikane K."/>
            <person name="Ando Y."/>
            <person name="Baba S."/>
            <person name="Ohji S."/>
            <person name="Hamada M."/>
            <person name="Tamura T."/>
            <person name="Yamazoe A."/>
            <person name="Yamazaki S."/>
            <person name="Fujita N."/>
        </authorList>
    </citation>
    <scope>NUCLEOTIDE SEQUENCE [LARGE SCALE GENOMIC DNA]</scope>
    <source>
        <strain evidence="7 8">NBRC 108243</strain>
    </source>
</reference>
<dbReference type="InterPro" id="IPR009100">
    <property type="entry name" value="AcylCoA_DH/oxidase_NM_dom_sf"/>
</dbReference>
<evidence type="ECO:0000256" key="1">
    <source>
        <dbReference type="ARBA" id="ARBA00001974"/>
    </source>
</evidence>
<dbReference type="RefSeq" id="WP_007624240.1">
    <property type="nucleotide sequence ID" value="NZ_BANX01000034.1"/>
</dbReference>
<dbReference type="STRING" id="1223545.GS4_34_00030"/>
<comment type="similarity">
    <text evidence="2">Belongs to the acyl-CoA dehydrogenase family.</text>
</comment>
<sequence>MEFALSTEQVELAAAERGWLQKNDPIVERRESIDDTPARMCAAAREHVVESGLAGLLTTDLGGTNVDLLVVVEEHGRAGSAIPIAEWALAARLLEGVGSPHHVEVAEGRRLAVPIRPAGTESFEVTELANGSLRVRGTSTPTTGLADAECLVLSAIADDGRVLIAEIPTDDVDVRVLDTLDLLRSWSIVHIDVTVDPGGWSVAIPGTDALLADQLAVFRSVDALGAADRLLHLSVEHARQREQFGRPIGSFQAVKHHLANMSLAVEASRAVLWAAAVALDDDGHGTSNRTPGRGRAVSSAIAYAGTATAAVAQLALQVHGGIGFTWEHDVHLLIRRIKVDELLDGSVGTHRDVLVGLHESA</sequence>
<keyword evidence="5" id="KW-0560">Oxidoreductase</keyword>
<dbReference type="PANTHER" id="PTHR43884:SF20">
    <property type="entry name" value="ACYL-COA DEHYDROGENASE FADE28"/>
    <property type="match status" value="1"/>
</dbReference>